<feature type="region of interest" description="Disordered" evidence="1">
    <location>
        <begin position="114"/>
        <end position="149"/>
    </location>
</feature>
<protein>
    <submittedName>
        <fullName evidence="5">UBIQUITIN_CONJUGAT_2 domain-containing protein</fullName>
    </submittedName>
</protein>
<dbReference type="EMBL" id="UYRR01030972">
    <property type="protein sequence ID" value="VDK41790.1"/>
    <property type="molecule type" value="Genomic_DNA"/>
</dbReference>
<evidence type="ECO:0000313" key="3">
    <source>
        <dbReference type="EMBL" id="VDK41790.1"/>
    </source>
</evidence>
<dbReference type="OrthoDB" id="109543at2759"/>
<reference evidence="3 4" key="2">
    <citation type="submission" date="2018-11" db="EMBL/GenBank/DDBJ databases">
        <authorList>
            <consortium name="Pathogen Informatics"/>
        </authorList>
    </citation>
    <scope>NUCLEOTIDE SEQUENCE [LARGE SCALE GENOMIC DNA]</scope>
</reference>
<accession>A0A0M3JQX3</accession>
<proteinExistence type="predicted"/>
<dbReference type="Proteomes" id="UP000267096">
    <property type="component" value="Unassembled WGS sequence"/>
</dbReference>
<evidence type="ECO:0000313" key="5">
    <source>
        <dbReference type="WBParaSite" id="ASIM_0001009001-mRNA-1"/>
    </source>
</evidence>
<evidence type="ECO:0000313" key="4">
    <source>
        <dbReference type="Proteomes" id="UP000267096"/>
    </source>
</evidence>
<dbReference type="InterPro" id="IPR000608">
    <property type="entry name" value="UBC"/>
</dbReference>
<dbReference type="AlphaFoldDB" id="A0A0M3JQX3"/>
<dbReference type="WBParaSite" id="ASIM_0001009001-mRNA-1">
    <property type="protein sequence ID" value="ASIM_0001009001-mRNA-1"/>
    <property type="gene ID" value="ASIM_0001009001"/>
</dbReference>
<dbReference type="Gene3D" id="3.10.110.10">
    <property type="entry name" value="Ubiquitin Conjugating Enzyme"/>
    <property type="match status" value="1"/>
</dbReference>
<feature type="domain" description="UBC core" evidence="2">
    <location>
        <begin position="178"/>
        <end position="341"/>
    </location>
</feature>
<organism evidence="5">
    <name type="scientific">Anisakis simplex</name>
    <name type="common">Herring worm</name>
    <dbReference type="NCBI Taxonomy" id="6269"/>
    <lineage>
        <taxon>Eukaryota</taxon>
        <taxon>Metazoa</taxon>
        <taxon>Ecdysozoa</taxon>
        <taxon>Nematoda</taxon>
        <taxon>Chromadorea</taxon>
        <taxon>Rhabditida</taxon>
        <taxon>Spirurina</taxon>
        <taxon>Ascaridomorpha</taxon>
        <taxon>Ascaridoidea</taxon>
        <taxon>Anisakidae</taxon>
        <taxon>Anisakis</taxon>
        <taxon>Anisakis simplex complex</taxon>
    </lineage>
</organism>
<dbReference type="SUPFAM" id="SSF54495">
    <property type="entry name" value="UBC-like"/>
    <property type="match status" value="1"/>
</dbReference>
<name>A0A0M3JQX3_ANISI</name>
<dbReference type="CDD" id="cd23802">
    <property type="entry name" value="UBCc_UBE2Q"/>
    <property type="match status" value="1"/>
</dbReference>
<evidence type="ECO:0000256" key="1">
    <source>
        <dbReference type="SAM" id="MobiDB-lite"/>
    </source>
</evidence>
<dbReference type="FunFam" id="3.10.110.10:FF:000131">
    <property type="entry name" value="Ubiquitin-conjugating enzyme E2 25"/>
    <property type="match status" value="1"/>
</dbReference>
<evidence type="ECO:0000259" key="2">
    <source>
        <dbReference type="PROSITE" id="PS50127"/>
    </source>
</evidence>
<keyword evidence="4" id="KW-1185">Reference proteome</keyword>
<dbReference type="Pfam" id="PF00179">
    <property type="entry name" value="UQ_con"/>
    <property type="match status" value="1"/>
</dbReference>
<dbReference type="SMART" id="SM00212">
    <property type="entry name" value="UBCc"/>
    <property type="match status" value="1"/>
</dbReference>
<dbReference type="PROSITE" id="PS50127">
    <property type="entry name" value="UBC_2"/>
    <property type="match status" value="1"/>
</dbReference>
<sequence length="348" mass="39177">MACLQKLREDVATLESLFPKNHERFQVVSASVDEVAVRFIDPQGKSIDITANILENYPRAAPIWFSECDDTIVTTILESLTEAEPPCYILQQMHQLVSRLCSYYSVTIPTELPSIGPPADELDEGMESDEELIEMEEEPRRDSADDEGVSAEGRAVLARLNHAQREQHLTGTVAGSVTATDRLMKELKDIYRSEHYKKGVYSIELVKDSLYEWHVKLKKVDPDSCLAADMVTMMRHEKQDYLLFHFVFKETFPFEPPFVRLVSPTISNGFVLGGGAICMELLTKQGWTSAYSVESLILQIAATLVKGKARIQFDVKGQYSMVKAQQSFSSLVQIHAKSGWYTPPKEDG</sequence>
<reference evidence="5" key="1">
    <citation type="submission" date="2017-02" db="UniProtKB">
        <authorList>
            <consortium name="WormBaseParasite"/>
        </authorList>
    </citation>
    <scope>IDENTIFICATION</scope>
</reference>
<gene>
    <name evidence="3" type="ORF">ASIM_LOCUS9821</name>
</gene>
<dbReference type="InterPro" id="IPR016135">
    <property type="entry name" value="UBQ-conjugating_enzyme/RWD"/>
</dbReference>
<feature type="compositionally biased region" description="Acidic residues" evidence="1">
    <location>
        <begin position="120"/>
        <end position="137"/>
    </location>
</feature>